<dbReference type="Proteomes" id="UP000815325">
    <property type="component" value="Unassembled WGS sequence"/>
</dbReference>
<protein>
    <submittedName>
        <fullName evidence="1">Uncharacterized protein</fullName>
    </submittedName>
</protein>
<evidence type="ECO:0000313" key="2">
    <source>
        <dbReference type="Proteomes" id="UP000815325"/>
    </source>
</evidence>
<comment type="caution">
    <text evidence="1">The sequence shown here is derived from an EMBL/GenBank/DDBJ whole genome shotgun (WGS) entry which is preliminary data.</text>
</comment>
<proteinExistence type="predicted"/>
<gene>
    <name evidence="1" type="ORF">DUNSADRAFT_5572</name>
</gene>
<organism evidence="1 2">
    <name type="scientific">Dunaliella salina</name>
    <name type="common">Green alga</name>
    <name type="synonym">Protococcus salinus</name>
    <dbReference type="NCBI Taxonomy" id="3046"/>
    <lineage>
        <taxon>Eukaryota</taxon>
        <taxon>Viridiplantae</taxon>
        <taxon>Chlorophyta</taxon>
        <taxon>core chlorophytes</taxon>
        <taxon>Chlorophyceae</taxon>
        <taxon>CS clade</taxon>
        <taxon>Chlamydomonadales</taxon>
        <taxon>Dunaliellaceae</taxon>
        <taxon>Dunaliella</taxon>
    </lineage>
</organism>
<keyword evidence="2" id="KW-1185">Reference proteome</keyword>
<evidence type="ECO:0000313" key="1">
    <source>
        <dbReference type="EMBL" id="KAF5836697.1"/>
    </source>
</evidence>
<name>A0ABQ7GQ19_DUNSA</name>
<reference evidence="1" key="1">
    <citation type="submission" date="2017-08" db="EMBL/GenBank/DDBJ databases">
        <authorList>
            <person name="Polle J.E."/>
            <person name="Barry K."/>
            <person name="Cushman J."/>
            <person name="Schmutz J."/>
            <person name="Tran D."/>
            <person name="Hathwaick L.T."/>
            <person name="Yim W.C."/>
            <person name="Jenkins J."/>
            <person name="Mckie-Krisberg Z.M."/>
            <person name="Prochnik S."/>
            <person name="Lindquist E."/>
            <person name="Dockter R.B."/>
            <person name="Adam C."/>
            <person name="Molina H."/>
            <person name="Bunkerborg J."/>
            <person name="Jin E."/>
            <person name="Buchheim M."/>
            <person name="Magnuson J."/>
        </authorList>
    </citation>
    <scope>NUCLEOTIDE SEQUENCE</scope>
    <source>
        <strain evidence="1">CCAP 19/18</strain>
    </source>
</reference>
<dbReference type="EMBL" id="MU069647">
    <property type="protein sequence ID" value="KAF5836697.1"/>
    <property type="molecule type" value="Genomic_DNA"/>
</dbReference>
<sequence length="38" mass="4144">MSTARGAKLKAEYNRVRTRWVLAGVSHSTHINGVCAAM</sequence>
<accession>A0ABQ7GQ19</accession>